<name>A0AAD5RWI6_9PEZI</name>
<dbReference type="CDD" id="cd02984">
    <property type="entry name" value="TRX_PICOT"/>
    <property type="match status" value="1"/>
</dbReference>
<dbReference type="InterPro" id="IPR004480">
    <property type="entry name" value="Monothiol_GRX-rel"/>
</dbReference>
<keyword evidence="10" id="KW-1185">Reference proteome</keyword>
<dbReference type="PROSITE" id="PS51354">
    <property type="entry name" value="GLUTAREDOXIN_2"/>
    <property type="match status" value="1"/>
</dbReference>
<dbReference type="GO" id="GO:0006879">
    <property type="term" value="P:intracellular iron ion homeostasis"/>
    <property type="evidence" value="ECO:0007669"/>
    <property type="project" value="TreeGrafter"/>
</dbReference>
<evidence type="ECO:0000259" key="8">
    <source>
        <dbReference type="Pfam" id="PF00462"/>
    </source>
</evidence>
<feature type="domain" description="Glutaredoxin" evidence="8">
    <location>
        <begin position="173"/>
        <end position="237"/>
    </location>
</feature>
<keyword evidence="4" id="KW-0411">Iron-sulfur</keyword>
<evidence type="ECO:0000259" key="7">
    <source>
        <dbReference type="Pfam" id="PF00085"/>
    </source>
</evidence>
<evidence type="ECO:0000313" key="9">
    <source>
        <dbReference type="EMBL" id="KAJ2905069.1"/>
    </source>
</evidence>
<dbReference type="Pfam" id="PF00462">
    <property type="entry name" value="Glutaredoxin"/>
    <property type="match status" value="1"/>
</dbReference>
<dbReference type="Pfam" id="PF00085">
    <property type="entry name" value="Thioredoxin"/>
    <property type="match status" value="1"/>
</dbReference>
<dbReference type="FunFam" id="3.40.30.10:FF:000012">
    <property type="entry name" value="Monothiol glutaredoxin"/>
    <property type="match status" value="1"/>
</dbReference>
<dbReference type="InterPro" id="IPR002109">
    <property type="entry name" value="Glutaredoxin"/>
</dbReference>
<accession>A0AAD5RWI6</accession>
<evidence type="ECO:0000313" key="10">
    <source>
        <dbReference type="Proteomes" id="UP001201980"/>
    </source>
</evidence>
<dbReference type="FunFam" id="3.40.30.10:FF:000092">
    <property type="entry name" value="Monothiol glutaredoxin"/>
    <property type="match status" value="1"/>
</dbReference>
<comment type="caution">
    <text evidence="9">The sequence shown here is derived from an EMBL/GenBank/DDBJ whole genome shotgun (WGS) entry which is preliminary data.</text>
</comment>
<feature type="region of interest" description="Disordered" evidence="6">
    <location>
        <begin position="115"/>
        <end position="156"/>
    </location>
</feature>
<evidence type="ECO:0000256" key="1">
    <source>
        <dbReference type="ARBA" id="ARBA00009630"/>
    </source>
</evidence>
<dbReference type="GO" id="GO:0051537">
    <property type="term" value="F:2 iron, 2 sulfur cluster binding"/>
    <property type="evidence" value="ECO:0007669"/>
    <property type="project" value="TreeGrafter"/>
</dbReference>
<dbReference type="SUPFAM" id="SSF52833">
    <property type="entry name" value="Thioredoxin-like"/>
    <property type="match status" value="2"/>
</dbReference>
<dbReference type="EMBL" id="JAKWBI020000039">
    <property type="protein sequence ID" value="KAJ2905069.1"/>
    <property type="molecule type" value="Genomic_DNA"/>
</dbReference>
<dbReference type="Gene3D" id="3.40.30.10">
    <property type="entry name" value="Glutaredoxin"/>
    <property type="match status" value="2"/>
</dbReference>
<evidence type="ECO:0000256" key="2">
    <source>
        <dbReference type="ARBA" id="ARBA00022723"/>
    </source>
</evidence>
<dbReference type="GO" id="GO:0046872">
    <property type="term" value="F:metal ion binding"/>
    <property type="evidence" value="ECO:0007669"/>
    <property type="project" value="UniProtKB-KW"/>
</dbReference>
<dbReference type="GO" id="GO:0005829">
    <property type="term" value="C:cytosol"/>
    <property type="evidence" value="ECO:0007669"/>
    <property type="project" value="TreeGrafter"/>
</dbReference>
<gene>
    <name evidence="9" type="ORF">MKZ38_006462</name>
</gene>
<proteinExistence type="inferred from homology"/>
<evidence type="ECO:0000256" key="3">
    <source>
        <dbReference type="ARBA" id="ARBA00023004"/>
    </source>
</evidence>
<evidence type="ECO:0000256" key="5">
    <source>
        <dbReference type="ARBA" id="ARBA00055846"/>
    </source>
</evidence>
<dbReference type="PANTHER" id="PTHR10293">
    <property type="entry name" value="GLUTAREDOXIN FAMILY MEMBER"/>
    <property type="match status" value="1"/>
</dbReference>
<dbReference type="GO" id="GO:0005634">
    <property type="term" value="C:nucleus"/>
    <property type="evidence" value="ECO:0007669"/>
    <property type="project" value="TreeGrafter"/>
</dbReference>
<dbReference type="CDD" id="cd03028">
    <property type="entry name" value="GRX_PICOT_like"/>
    <property type="match status" value="1"/>
</dbReference>
<dbReference type="InterPro" id="IPR013766">
    <property type="entry name" value="Thioredoxin_domain"/>
</dbReference>
<evidence type="ECO:0000256" key="6">
    <source>
        <dbReference type="SAM" id="MobiDB-lite"/>
    </source>
</evidence>
<keyword evidence="2" id="KW-0479">Metal-binding</keyword>
<protein>
    <submittedName>
        <fullName evidence="9">Monothiol glutaredoxin-4</fullName>
    </submittedName>
</protein>
<dbReference type="Proteomes" id="UP001201980">
    <property type="component" value="Unassembled WGS sequence"/>
</dbReference>
<reference evidence="9" key="1">
    <citation type="submission" date="2022-07" db="EMBL/GenBank/DDBJ databases">
        <title>Draft genome sequence of Zalerion maritima ATCC 34329, a (micro)plastics degrading marine fungus.</title>
        <authorList>
            <person name="Paco A."/>
            <person name="Goncalves M.F.M."/>
            <person name="Rocha-Santos T.A.P."/>
            <person name="Alves A."/>
        </authorList>
    </citation>
    <scope>NUCLEOTIDE SEQUENCE</scope>
    <source>
        <strain evidence="9">ATCC 34329</strain>
    </source>
</reference>
<evidence type="ECO:0000256" key="4">
    <source>
        <dbReference type="ARBA" id="ARBA00023014"/>
    </source>
</evidence>
<feature type="compositionally biased region" description="Low complexity" evidence="6">
    <location>
        <begin position="115"/>
        <end position="145"/>
    </location>
</feature>
<dbReference type="InterPro" id="IPR033658">
    <property type="entry name" value="GRX_PICOT-like"/>
</dbReference>
<dbReference type="AlphaFoldDB" id="A0AAD5RWI6"/>
<dbReference type="PANTHER" id="PTHR10293:SF73">
    <property type="entry name" value="GLUTAREDOXIN-3"/>
    <property type="match status" value="1"/>
</dbReference>
<comment type="function">
    <text evidence="5">Monothiol glutaredoxin involved in the biogenesis of iron-sulfur clusters. Binds one iron-sulfur cluster per dimer. The iron-sulfur cluster is bound between subunits, and is complexed by a bound glutathione and a cysteine residue from each subunit.</text>
</comment>
<organism evidence="9 10">
    <name type="scientific">Zalerion maritima</name>
    <dbReference type="NCBI Taxonomy" id="339359"/>
    <lineage>
        <taxon>Eukaryota</taxon>
        <taxon>Fungi</taxon>
        <taxon>Dikarya</taxon>
        <taxon>Ascomycota</taxon>
        <taxon>Pezizomycotina</taxon>
        <taxon>Sordariomycetes</taxon>
        <taxon>Lulworthiomycetidae</taxon>
        <taxon>Lulworthiales</taxon>
        <taxon>Lulworthiaceae</taxon>
        <taxon>Zalerion</taxon>
    </lineage>
</organism>
<dbReference type="GO" id="GO:0015036">
    <property type="term" value="F:disulfide oxidoreductase activity"/>
    <property type="evidence" value="ECO:0007669"/>
    <property type="project" value="UniProtKB-ARBA"/>
</dbReference>
<dbReference type="InterPro" id="IPR036249">
    <property type="entry name" value="Thioredoxin-like_sf"/>
</dbReference>
<keyword evidence="3" id="KW-0408">Iron</keyword>
<comment type="similarity">
    <text evidence="1">Belongs to the glutaredoxin family. Monothiol subfamily.</text>
</comment>
<sequence>MSSIKEITSPSDFSAHVASLPPTTLFVISFHAPWAAPCAQMATVLSTLASEYPVTEPPTTSWVSLNAEDLSDVSEEYNVTAVPFLVLVRNGQTLETVSGSSAVKVRAAIEKHAAAAGDGAATKTTETAPTTTTTTPSDAAPAAATENGTDKEEETSKEDIFKRLANLVKAAPVMLFMKGSPSEPKCGFSRQMVAILRDNAVKYGFFNILADDEVRQGLKEYADWPTYPQLWVDGELVGGLDIVKEEIEGNPEFLAPYSVNLAAEGLGPDTATTTA</sequence>
<feature type="domain" description="Thioredoxin" evidence="7">
    <location>
        <begin position="8"/>
        <end position="104"/>
    </location>
</feature>